<dbReference type="AlphaFoldDB" id="A0A2U2MUL4"/>
<comment type="caution">
    <text evidence="3">The sequence shown here is derived from an EMBL/GenBank/DDBJ whole genome shotgun (WGS) entry which is preliminary data.</text>
</comment>
<keyword evidence="2" id="KW-1133">Transmembrane helix</keyword>
<sequence length="383" mass="43276">MESVQQQTLADSGQQDGDKRKHGKPKRRLPRFRMVLLAIVVVLMAMAVFLTVKTHLATRFEQLDEADQQTLSQYAKFAAATEHKGVWRDFPLYRQPVVSIDTDTHSMYLINPEHEPGWLFAARITMPQDSPLKVYRLSSLTPGMQPILRNPLSGNFPQGNKPLPTVAGNTVFWQRYSSKKASQDPAQTFLALVSHESFHKLKQEQWNWDGSEGDTGRFFTDTLKGKKLEILGEGYESLTIAQQELGKKTPDVQQVRKGVTGYLDAMDRLNKLDPEFVRKYAGEETYEGTAQYVRDKAVRSTGTTLRIMHFSNKDNVPFSYVVPRIQSGKMDASFLSSDLVYETGATLCEAMDTVGFDYQTYLDTAKPGNTKTLLQLARTAMQQ</sequence>
<gene>
    <name evidence="3" type="ORF">DF200_01370</name>
</gene>
<reference evidence="3 4" key="1">
    <citation type="journal article" date="2018" name="Int. J. Syst. Evol. Microbiol.">
        <title>Bifidobacterium catulorum sp. nov., a novel taxon from the faeces of the baby common marmoset (Callithrix jacchus).</title>
        <authorList>
            <person name="Modesto M."/>
            <person name="Michelini S."/>
            <person name="Oki K."/>
            <person name="Biavati B."/>
            <person name="Watanabe K."/>
            <person name="Mattarelli P."/>
        </authorList>
    </citation>
    <scope>NUCLEOTIDE SEQUENCE [LARGE SCALE GENOMIC DNA]</scope>
    <source>
        <strain evidence="3 4">MRM 8.19</strain>
    </source>
</reference>
<feature type="transmembrane region" description="Helical" evidence="2">
    <location>
        <begin position="34"/>
        <end position="52"/>
    </location>
</feature>
<evidence type="ECO:0000313" key="3">
    <source>
        <dbReference type="EMBL" id="PWG60563.1"/>
    </source>
</evidence>
<protein>
    <submittedName>
        <fullName evidence="3">Uncharacterized protein</fullName>
    </submittedName>
</protein>
<keyword evidence="2" id="KW-0812">Transmembrane</keyword>
<name>A0A2U2MUL4_9BIFI</name>
<feature type="region of interest" description="Disordered" evidence="1">
    <location>
        <begin position="1"/>
        <end position="26"/>
    </location>
</feature>
<evidence type="ECO:0000256" key="2">
    <source>
        <dbReference type="SAM" id="Phobius"/>
    </source>
</evidence>
<dbReference type="OrthoDB" id="2364371at2"/>
<accession>A0A2U2MUL4</accession>
<dbReference type="RefSeq" id="WP_109136514.1">
    <property type="nucleotide sequence ID" value="NZ_QFFN01000002.1"/>
</dbReference>
<dbReference type="Proteomes" id="UP000245753">
    <property type="component" value="Unassembled WGS sequence"/>
</dbReference>
<dbReference type="EMBL" id="QFFN01000002">
    <property type="protein sequence ID" value="PWG60563.1"/>
    <property type="molecule type" value="Genomic_DNA"/>
</dbReference>
<organism evidence="3 4">
    <name type="scientific">Bifidobacterium catulorum</name>
    <dbReference type="NCBI Taxonomy" id="1630173"/>
    <lineage>
        <taxon>Bacteria</taxon>
        <taxon>Bacillati</taxon>
        <taxon>Actinomycetota</taxon>
        <taxon>Actinomycetes</taxon>
        <taxon>Bifidobacteriales</taxon>
        <taxon>Bifidobacteriaceae</taxon>
        <taxon>Bifidobacterium</taxon>
    </lineage>
</organism>
<keyword evidence="4" id="KW-1185">Reference proteome</keyword>
<keyword evidence="2" id="KW-0472">Membrane</keyword>
<evidence type="ECO:0000313" key="4">
    <source>
        <dbReference type="Proteomes" id="UP000245753"/>
    </source>
</evidence>
<feature type="compositionally biased region" description="Polar residues" evidence="1">
    <location>
        <begin position="1"/>
        <end position="15"/>
    </location>
</feature>
<proteinExistence type="predicted"/>
<evidence type="ECO:0000256" key="1">
    <source>
        <dbReference type="SAM" id="MobiDB-lite"/>
    </source>
</evidence>